<gene>
    <name evidence="1" type="ORF">BLL42_12430</name>
</gene>
<evidence type="ECO:0008006" key="3">
    <source>
        <dbReference type="Google" id="ProtNLM"/>
    </source>
</evidence>
<name>A0A1J0EK59_9PSED</name>
<dbReference type="OrthoDB" id="6999740at2"/>
<dbReference type="AlphaFoldDB" id="A0A1J0EK59"/>
<protein>
    <recommendedName>
        <fullName evidence="3">TubC N-terminal docking domain-containing protein</fullName>
    </recommendedName>
</protein>
<dbReference type="GeneID" id="46909055"/>
<reference evidence="2" key="1">
    <citation type="submission" date="2016-10" db="EMBL/GenBank/DDBJ databases">
        <title>Pseudomonas frederiksbergensis ERGS4:02 complete genome.</title>
        <authorList>
            <person name="Kumar R."/>
            <person name="Acharya V."/>
            <person name="Singh D."/>
        </authorList>
    </citation>
    <scope>NUCLEOTIDE SEQUENCE [LARGE SCALE GENOMIC DNA]</scope>
    <source>
        <strain evidence="2">ERGS4:02</strain>
    </source>
</reference>
<accession>A0A1J0EK59</accession>
<dbReference type="RefSeq" id="WP_071552405.1">
    <property type="nucleotide sequence ID" value="NZ_CP017886.1"/>
</dbReference>
<evidence type="ECO:0000313" key="1">
    <source>
        <dbReference type="EMBL" id="APC16498.1"/>
    </source>
</evidence>
<sequence>MAAIDYLKARGLSATKKGNRVRVSPTDKITDDIRQYVRKHRLELLAELSANDGIARSLHWQVMRHGKPLCVMVGEPMTREEALAEVRWRWPDADIQ</sequence>
<organism evidence="1 2">
    <name type="scientific">Pseudomonas frederiksbergensis</name>
    <dbReference type="NCBI Taxonomy" id="104087"/>
    <lineage>
        <taxon>Bacteria</taxon>
        <taxon>Pseudomonadati</taxon>
        <taxon>Pseudomonadota</taxon>
        <taxon>Gammaproteobacteria</taxon>
        <taxon>Pseudomonadales</taxon>
        <taxon>Pseudomonadaceae</taxon>
        <taxon>Pseudomonas</taxon>
    </lineage>
</organism>
<proteinExistence type="predicted"/>
<dbReference type="Proteomes" id="UP000182567">
    <property type="component" value="Chromosome"/>
</dbReference>
<evidence type="ECO:0000313" key="2">
    <source>
        <dbReference type="Proteomes" id="UP000182567"/>
    </source>
</evidence>
<dbReference type="EMBL" id="CP017886">
    <property type="protein sequence ID" value="APC16498.1"/>
    <property type="molecule type" value="Genomic_DNA"/>
</dbReference>